<name>A0ACD3B1G3_9AGAR</name>
<proteinExistence type="predicted"/>
<gene>
    <name evidence="1" type="ORF">BDN72DRAFT_409600</name>
</gene>
<reference evidence="1 2" key="1">
    <citation type="journal article" date="2019" name="Nat. Ecol. Evol.">
        <title>Megaphylogeny resolves global patterns of mushroom evolution.</title>
        <authorList>
            <person name="Varga T."/>
            <person name="Krizsan K."/>
            <person name="Foldi C."/>
            <person name="Dima B."/>
            <person name="Sanchez-Garcia M."/>
            <person name="Sanchez-Ramirez S."/>
            <person name="Szollosi G.J."/>
            <person name="Szarkandi J.G."/>
            <person name="Papp V."/>
            <person name="Albert L."/>
            <person name="Andreopoulos W."/>
            <person name="Angelini C."/>
            <person name="Antonin V."/>
            <person name="Barry K.W."/>
            <person name="Bougher N.L."/>
            <person name="Buchanan P."/>
            <person name="Buyck B."/>
            <person name="Bense V."/>
            <person name="Catcheside P."/>
            <person name="Chovatia M."/>
            <person name="Cooper J."/>
            <person name="Damon W."/>
            <person name="Desjardin D."/>
            <person name="Finy P."/>
            <person name="Geml J."/>
            <person name="Haridas S."/>
            <person name="Hughes K."/>
            <person name="Justo A."/>
            <person name="Karasinski D."/>
            <person name="Kautmanova I."/>
            <person name="Kiss B."/>
            <person name="Kocsube S."/>
            <person name="Kotiranta H."/>
            <person name="LaButti K.M."/>
            <person name="Lechner B.E."/>
            <person name="Liimatainen K."/>
            <person name="Lipzen A."/>
            <person name="Lukacs Z."/>
            <person name="Mihaltcheva S."/>
            <person name="Morgado L.N."/>
            <person name="Niskanen T."/>
            <person name="Noordeloos M.E."/>
            <person name="Ohm R.A."/>
            <person name="Ortiz-Santana B."/>
            <person name="Ovrebo C."/>
            <person name="Racz N."/>
            <person name="Riley R."/>
            <person name="Savchenko A."/>
            <person name="Shiryaev A."/>
            <person name="Soop K."/>
            <person name="Spirin V."/>
            <person name="Szebenyi C."/>
            <person name="Tomsovsky M."/>
            <person name="Tulloss R.E."/>
            <person name="Uehling J."/>
            <person name="Grigoriev I.V."/>
            <person name="Vagvolgyi C."/>
            <person name="Papp T."/>
            <person name="Martin F.M."/>
            <person name="Miettinen O."/>
            <person name="Hibbett D.S."/>
            <person name="Nagy L.G."/>
        </authorList>
    </citation>
    <scope>NUCLEOTIDE SEQUENCE [LARGE SCALE GENOMIC DNA]</scope>
    <source>
        <strain evidence="1 2">NL-1719</strain>
    </source>
</reference>
<dbReference type="Proteomes" id="UP000308600">
    <property type="component" value="Unassembled WGS sequence"/>
</dbReference>
<dbReference type="EMBL" id="ML208293">
    <property type="protein sequence ID" value="TFK71808.1"/>
    <property type="molecule type" value="Genomic_DNA"/>
</dbReference>
<keyword evidence="2" id="KW-1185">Reference proteome</keyword>
<organism evidence="1 2">
    <name type="scientific">Pluteus cervinus</name>
    <dbReference type="NCBI Taxonomy" id="181527"/>
    <lineage>
        <taxon>Eukaryota</taxon>
        <taxon>Fungi</taxon>
        <taxon>Dikarya</taxon>
        <taxon>Basidiomycota</taxon>
        <taxon>Agaricomycotina</taxon>
        <taxon>Agaricomycetes</taxon>
        <taxon>Agaricomycetidae</taxon>
        <taxon>Agaricales</taxon>
        <taxon>Pluteineae</taxon>
        <taxon>Pluteaceae</taxon>
        <taxon>Pluteus</taxon>
    </lineage>
</organism>
<evidence type="ECO:0000313" key="1">
    <source>
        <dbReference type="EMBL" id="TFK71808.1"/>
    </source>
</evidence>
<accession>A0ACD3B1G3</accession>
<protein>
    <submittedName>
        <fullName evidence="1">Uncharacterized protein</fullName>
    </submittedName>
</protein>
<evidence type="ECO:0000313" key="2">
    <source>
        <dbReference type="Proteomes" id="UP000308600"/>
    </source>
</evidence>
<sequence>MRAVFTSLLAFAASTLAYQVTFPGGASGWTDSGAQVVTWQRVDTDRLNFTIVLVNQVCPRLFFRVLVCVVLMPAQNPSIFPNGSTVLAALVDGLSGNTTVNPPSGGWPDGTGFRVNLVQDAADLNAILAQSTEFSILPDNTTSSIKFPTPSQTPNIQTGAPAPSQDPNAPGSGTTPPNAGSSLMIPSGVAGLLAVAAFVFA</sequence>